<evidence type="ECO:0000313" key="5">
    <source>
        <dbReference type="EMBL" id="KAK9413983.1"/>
    </source>
</evidence>
<dbReference type="InterPro" id="IPR023213">
    <property type="entry name" value="CAT-like_dom_sf"/>
</dbReference>
<evidence type="ECO:0000256" key="2">
    <source>
        <dbReference type="ARBA" id="ARBA00009861"/>
    </source>
</evidence>
<comment type="pathway">
    <text evidence="1">Secondary metabolite biosynthesis.</text>
</comment>
<keyword evidence="4" id="KW-0012">Acyltransferase</keyword>
<keyword evidence="3" id="KW-0808">Transferase</keyword>
<evidence type="ECO:0000256" key="3">
    <source>
        <dbReference type="ARBA" id="ARBA00022679"/>
    </source>
</evidence>
<dbReference type="EMBL" id="JARVKF010000431">
    <property type="protein sequence ID" value="KAK9413983.1"/>
    <property type="molecule type" value="Genomic_DNA"/>
</dbReference>
<dbReference type="Gene3D" id="3.30.559.10">
    <property type="entry name" value="Chloramphenicol acetyltransferase-like domain"/>
    <property type="match status" value="1"/>
</dbReference>
<accession>A0ABR2UHK4</accession>
<dbReference type="PANTHER" id="PTHR31896:SF69">
    <property type="entry name" value="FAMILY REGULATORY PROTEIN, PUTATIVE (AFU_ORTHOLOGUE AFUA_3G14730)-RELATED"/>
    <property type="match status" value="1"/>
</dbReference>
<comment type="caution">
    <text evidence="5">The sequence shown here is derived from an EMBL/GenBank/DDBJ whole genome shotgun (WGS) entry which is preliminary data.</text>
</comment>
<reference evidence="5 6" key="1">
    <citation type="journal article" date="2024" name="J. Plant Pathol.">
        <title>Sequence and assembly of the genome of Seiridium unicorne, isolate CBS 538.82, causal agent of cypress canker disease.</title>
        <authorList>
            <person name="Scali E."/>
            <person name="Rocca G.D."/>
            <person name="Danti R."/>
            <person name="Garbelotto M."/>
            <person name="Barberini S."/>
            <person name="Baroncelli R."/>
            <person name="Emiliani G."/>
        </authorList>
    </citation>
    <scope>NUCLEOTIDE SEQUENCE [LARGE SCALE GENOMIC DNA]</scope>
    <source>
        <strain evidence="5 6">BM-138-508</strain>
    </source>
</reference>
<protein>
    <submittedName>
        <fullName evidence="5">Uncharacterized protein</fullName>
    </submittedName>
</protein>
<dbReference type="Proteomes" id="UP001408356">
    <property type="component" value="Unassembled WGS sequence"/>
</dbReference>
<organism evidence="5 6">
    <name type="scientific">Seiridium unicorne</name>
    <dbReference type="NCBI Taxonomy" id="138068"/>
    <lineage>
        <taxon>Eukaryota</taxon>
        <taxon>Fungi</taxon>
        <taxon>Dikarya</taxon>
        <taxon>Ascomycota</taxon>
        <taxon>Pezizomycotina</taxon>
        <taxon>Sordariomycetes</taxon>
        <taxon>Xylariomycetidae</taxon>
        <taxon>Amphisphaeriales</taxon>
        <taxon>Sporocadaceae</taxon>
        <taxon>Seiridium</taxon>
    </lineage>
</organism>
<dbReference type="InterPro" id="IPR051283">
    <property type="entry name" value="Sec_Metabolite_Acyltrans"/>
</dbReference>
<sequence>MAKFFGSRSGVPDRDPTDEVIQVNDFDDTMLFRAFAMHSMFVIEDVLDPEKLRVALWRLAQGRLEFHIPQAFSQERPAIAFTHVAHNIAAEAHPHASHLPKPSKTPVVMGDPGEFEALYLDTKSPTKLDDYLTIDRPVVGLYVSSFLDKTVVTLHWSHILFDALGSQGVVKNWTLILQGREAEVTPLHGVEKDPLAELGQHPREVHKLADRRMGMPTLVGYVLKNIVDLGFRGKENRVACIPAVFIQKLRSDVLQELASDTSLEDGKSLFLSEGDVLVAWWSRLVVSHLSKPKNTTIAIQNAFSQRSVLTEELPPGSLYVSNCMGFINTLLPSQELLEQPLSRVALEVRRSIDQQRTREQVEAYCALQRKSKDRILPLFGDSSMHIVGFTNWTKAKLFDVDFSAARVNQQKSGPLPPSYIQSMQYPYNFNEGFIFQRDGEGNYWLTGYRVKGAWAEIERQLAKYSVD</sequence>
<comment type="similarity">
    <text evidence="2">Belongs to the plant acyltransferase family.</text>
</comment>
<evidence type="ECO:0000256" key="4">
    <source>
        <dbReference type="ARBA" id="ARBA00023315"/>
    </source>
</evidence>
<dbReference type="PANTHER" id="PTHR31896">
    <property type="entry name" value="FAMILY REGULATORY PROTEIN, PUTATIVE (AFU_ORTHOLOGUE AFUA_3G14730)-RELATED"/>
    <property type="match status" value="1"/>
</dbReference>
<name>A0ABR2UHK4_9PEZI</name>
<keyword evidence="6" id="KW-1185">Reference proteome</keyword>
<evidence type="ECO:0000256" key="1">
    <source>
        <dbReference type="ARBA" id="ARBA00005179"/>
    </source>
</evidence>
<gene>
    <name evidence="5" type="ORF">SUNI508_11435</name>
</gene>
<dbReference type="Pfam" id="PF02458">
    <property type="entry name" value="Transferase"/>
    <property type="match status" value="1"/>
</dbReference>
<evidence type="ECO:0000313" key="6">
    <source>
        <dbReference type="Proteomes" id="UP001408356"/>
    </source>
</evidence>
<proteinExistence type="inferred from homology"/>